<feature type="domain" description="N-acetyltransferase" evidence="3">
    <location>
        <begin position="14"/>
        <end position="169"/>
    </location>
</feature>
<evidence type="ECO:0000256" key="2">
    <source>
        <dbReference type="ARBA" id="ARBA00023315"/>
    </source>
</evidence>
<keyword evidence="1 4" id="KW-0808">Transferase</keyword>
<dbReference type="Pfam" id="PF13302">
    <property type="entry name" value="Acetyltransf_3"/>
    <property type="match status" value="1"/>
</dbReference>
<protein>
    <submittedName>
        <fullName evidence="4">GNAT family N-acetyltransferase</fullName>
        <ecNumber evidence="4">2.3.-.-</ecNumber>
    </submittedName>
</protein>
<keyword evidence="5" id="KW-1185">Reference proteome</keyword>
<evidence type="ECO:0000313" key="4">
    <source>
        <dbReference type="EMBL" id="MFG6431745.1"/>
    </source>
</evidence>
<name>A0ABW7F7M4_9BURK</name>
<dbReference type="InterPro" id="IPR016181">
    <property type="entry name" value="Acyl_CoA_acyltransferase"/>
</dbReference>
<keyword evidence="2 4" id="KW-0012">Acyltransferase</keyword>
<gene>
    <name evidence="4" type="ORF">ACG00Y_17625</name>
</gene>
<dbReference type="SUPFAM" id="SSF55729">
    <property type="entry name" value="Acyl-CoA N-acyltransferases (Nat)"/>
    <property type="match status" value="1"/>
</dbReference>
<dbReference type="Gene3D" id="3.40.630.30">
    <property type="match status" value="1"/>
</dbReference>
<evidence type="ECO:0000256" key="1">
    <source>
        <dbReference type="ARBA" id="ARBA00022679"/>
    </source>
</evidence>
<dbReference type="InterPro" id="IPR050832">
    <property type="entry name" value="Bact_Acetyltransf"/>
</dbReference>
<evidence type="ECO:0000259" key="3">
    <source>
        <dbReference type="PROSITE" id="PS51186"/>
    </source>
</evidence>
<dbReference type="InterPro" id="IPR000182">
    <property type="entry name" value="GNAT_dom"/>
</dbReference>
<reference evidence="4 5" key="1">
    <citation type="submission" date="2024-08" db="EMBL/GenBank/DDBJ databases">
        <authorList>
            <person name="Lu H."/>
        </authorList>
    </citation>
    <scope>NUCLEOTIDE SEQUENCE [LARGE SCALE GENOMIC DNA]</scope>
    <source>
        <strain evidence="4 5">LYH14W</strain>
    </source>
</reference>
<proteinExistence type="predicted"/>
<evidence type="ECO:0000313" key="5">
    <source>
        <dbReference type="Proteomes" id="UP001606210"/>
    </source>
</evidence>
<sequence length="202" mass="21564">MSAFAVRPQRASRPMLRPAHAEDAAAVSVFLQGLSATSRRLRFHGCCNPQSPALALRLCEVDGVRHQAWLAWAGQGDTAVVVGEARLVHVTDTDAAELAIMVADDWQGTGLADALMSQVMAAAAAAGVRTLYGDVLDSNARMQAFMHRHGFEADLFASGEVLRMARSPAARQARAGHGLFEAFAALFAPRPLHARVAPQRPS</sequence>
<dbReference type="Proteomes" id="UP001606210">
    <property type="component" value="Unassembled WGS sequence"/>
</dbReference>
<dbReference type="PROSITE" id="PS51186">
    <property type="entry name" value="GNAT"/>
    <property type="match status" value="1"/>
</dbReference>
<dbReference type="RefSeq" id="WP_394481042.1">
    <property type="nucleotide sequence ID" value="NZ_JBIGHV010000006.1"/>
</dbReference>
<dbReference type="EMBL" id="JBIGHV010000006">
    <property type="protein sequence ID" value="MFG6431745.1"/>
    <property type="molecule type" value="Genomic_DNA"/>
</dbReference>
<dbReference type="PANTHER" id="PTHR43877">
    <property type="entry name" value="AMINOALKYLPHOSPHONATE N-ACETYLTRANSFERASE-RELATED-RELATED"/>
    <property type="match status" value="1"/>
</dbReference>
<comment type="caution">
    <text evidence="4">The sequence shown here is derived from an EMBL/GenBank/DDBJ whole genome shotgun (WGS) entry which is preliminary data.</text>
</comment>
<organism evidence="4 5">
    <name type="scientific">Pelomonas parva</name>
    <dbReference type="NCBI Taxonomy" id="3299032"/>
    <lineage>
        <taxon>Bacteria</taxon>
        <taxon>Pseudomonadati</taxon>
        <taxon>Pseudomonadota</taxon>
        <taxon>Betaproteobacteria</taxon>
        <taxon>Burkholderiales</taxon>
        <taxon>Sphaerotilaceae</taxon>
        <taxon>Roseateles</taxon>
    </lineage>
</organism>
<dbReference type="EC" id="2.3.-.-" evidence="4"/>
<dbReference type="GO" id="GO:0016746">
    <property type="term" value="F:acyltransferase activity"/>
    <property type="evidence" value="ECO:0007669"/>
    <property type="project" value="UniProtKB-KW"/>
</dbReference>
<accession>A0ABW7F7M4</accession>